<dbReference type="EMBL" id="FR904958">
    <property type="protein sequence ID" value="CDQ74229.1"/>
    <property type="molecule type" value="Genomic_DNA"/>
</dbReference>
<reference evidence="2" key="2">
    <citation type="submission" date="2014-03" db="EMBL/GenBank/DDBJ databases">
        <authorList>
            <person name="Genoscope - CEA"/>
        </authorList>
    </citation>
    <scope>NUCLEOTIDE SEQUENCE</scope>
</reference>
<evidence type="ECO:0000313" key="2">
    <source>
        <dbReference type="EMBL" id="CDQ74229.1"/>
    </source>
</evidence>
<organism evidence="2 3">
    <name type="scientific">Oncorhynchus mykiss</name>
    <name type="common">Rainbow trout</name>
    <name type="synonym">Salmo gairdneri</name>
    <dbReference type="NCBI Taxonomy" id="8022"/>
    <lineage>
        <taxon>Eukaryota</taxon>
        <taxon>Metazoa</taxon>
        <taxon>Chordata</taxon>
        <taxon>Craniata</taxon>
        <taxon>Vertebrata</taxon>
        <taxon>Euteleostomi</taxon>
        <taxon>Actinopterygii</taxon>
        <taxon>Neopterygii</taxon>
        <taxon>Teleostei</taxon>
        <taxon>Protacanthopterygii</taxon>
        <taxon>Salmoniformes</taxon>
        <taxon>Salmonidae</taxon>
        <taxon>Salmoninae</taxon>
        <taxon>Oncorhynchus</taxon>
    </lineage>
</organism>
<dbReference type="STRING" id="8022.A0A060XAC4"/>
<dbReference type="PaxDb" id="8022-A0A060XAC4"/>
<reference evidence="2" key="1">
    <citation type="journal article" date="2014" name="Nat. Commun.">
        <title>The rainbow trout genome provides novel insights into evolution after whole-genome duplication in vertebrates.</title>
        <authorList>
            <person name="Berthelot C."/>
            <person name="Brunet F."/>
            <person name="Chalopin D."/>
            <person name="Juanchich A."/>
            <person name="Bernard M."/>
            <person name="Noel B."/>
            <person name="Bento P."/>
            <person name="Da Silva C."/>
            <person name="Labadie K."/>
            <person name="Alberti A."/>
            <person name="Aury J.M."/>
            <person name="Louis A."/>
            <person name="Dehais P."/>
            <person name="Bardou P."/>
            <person name="Montfort J."/>
            <person name="Klopp C."/>
            <person name="Cabau C."/>
            <person name="Gaspin C."/>
            <person name="Thorgaard G.H."/>
            <person name="Boussaha M."/>
            <person name="Quillet E."/>
            <person name="Guyomard R."/>
            <person name="Galiana D."/>
            <person name="Bobe J."/>
            <person name="Volff J.N."/>
            <person name="Genet C."/>
            <person name="Wincker P."/>
            <person name="Jaillon O."/>
            <person name="Roest Crollius H."/>
            <person name="Guiguen Y."/>
        </authorList>
    </citation>
    <scope>NUCLEOTIDE SEQUENCE [LARGE SCALE GENOMIC DNA]</scope>
</reference>
<sequence>MSHRHRTRGAGANRSRKGDKEQNMLGQGRSGSSQTFLTSVGMPCPANSVIYLSSKFLQERGGRHEGPGDVGPPNTERTRYLVLASNREPHGGQPRTTLRNSAGEYNYPATPQDSPDRRRVVSAPSTQMDFGEPPRWTHEGLNYNSKNGAPYPSQRPGLIRANHHGLADFSHLMGKSVGEPTPSGQ</sequence>
<name>A0A060XAC4_ONCMY</name>
<feature type="region of interest" description="Disordered" evidence="1">
    <location>
        <begin position="1"/>
        <end position="41"/>
    </location>
</feature>
<evidence type="ECO:0000313" key="3">
    <source>
        <dbReference type="Proteomes" id="UP000193380"/>
    </source>
</evidence>
<dbReference type="Proteomes" id="UP000193380">
    <property type="component" value="Unassembled WGS sequence"/>
</dbReference>
<feature type="region of interest" description="Disordered" evidence="1">
    <location>
        <begin position="84"/>
        <end position="159"/>
    </location>
</feature>
<protein>
    <submittedName>
        <fullName evidence="2">Uncharacterized protein</fullName>
    </submittedName>
</protein>
<dbReference type="AlphaFoldDB" id="A0A060XAC4"/>
<proteinExistence type="predicted"/>
<evidence type="ECO:0000256" key="1">
    <source>
        <dbReference type="SAM" id="MobiDB-lite"/>
    </source>
</evidence>
<accession>A0A060XAC4</accession>
<gene>
    <name evidence="2" type="ORF">GSONMT00026605001</name>
</gene>